<dbReference type="PANTHER" id="PTHR48041">
    <property type="entry name" value="ABC TRANSPORTER G FAMILY MEMBER 28"/>
    <property type="match status" value="1"/>
</dbReference>
<dbReference type="EMBL" id="JACGWJ010000014">
    <property type="protein sequence ID" value="KAL0374758.1"/>
    <property type="molecule type" value="Genomic_DNA"/>
</dbReference>
<accession>A0AAW2R483</accession>
<dbReference type="InterPro" id="IPR003439">
    <property type="entry name" value="ABC_transporter-like_ATP-bd"/>
</dbReference>
<evidence type="ECO:0000256" key="1">
    <source>
        <dbReference type="ARBA" id="ARBA00004141"/>
    </source>
</evidence>
<evidence type="ECO:0000256" key="4">
    <source>
        <dbReference type="ARBA" id="ARBA00022989"/>
    </source>
</evidence>
<keyword evidence="5" id="KW-0472">Membrane</keyword>
<keyword evidence="4" id="KW-1133">Transmembrane helix</keyword>
<keyword evidence="3" id="KW-0812">Transmembrane</keyword>
<organism evidence="7">
    <name type="scientific">Sesamum radiatum</name>
    <name type="common">Black benniseed</name>
    <dbReference type="NCBI Taxonomy" id="300843"/>
    <lineage>
        <taxon>Eukaryota</taxon>
        <taxon>Viridiplantae</taxon>
        <taxon>Streptophyta</taxon>
        <taxon>Embryophyta</taxon>
        <taxon>Tracheophyta</taxon>
        <taxon>Spermatophyta</taxon>
        <taxon>Magnoliopsida</taxon>
        <taxon>eudicotyledons</taxon>
        <taxon>Gunneridae</taxon>
        <taxon>Pentapetalae</taxon>
        <taxon>asterids</taxon>
        <taxon>lamiids</taxon>
        <taxon>Lamiales</taxon>
        <taxon>Pedaliaceae</taxon>
        <taxon>Sesamum</taxon>
    </lineage>
</organism>
<dbReference type="Gene3D" id="3.40.50.300">
    <property type="entry name" value="P-loop containing nucleotide triphosphate hydrolases"/>
    <property type="match status" value="1"/>
</dbReference>
<name>A0AAW2R483_SESRA</name>
<dbReference type="InterPro" id="IPR027417">
    <property type="entry name" value="P-loop_NTPase"/>
</dbReference>
<dbReference type="AlphaFoldDB" id="A0AAW2R483"/>
<protein>
    <submittedName>
        <fullName evidence="7">ABC transporter G family member 22</fullName>
    </submittedName>
</protein>
<dbReference type="GO" id="GO:0016887">
    <property type="term" value="F:ATP hydrolysis activity"/>
    <property type="evidence" value="ECO:0007669"/>
    <property type="project" value="InterPro"/>
</dbReference>
<evidence type="ECO:0000256" key="2">
    <source>
        <dbReference type="ARBA" id="ARBA00022448"/>
    </source>
</evidence>
<dbReference type="PANTHER" id="PTHR48041:SF94">
    <property type="entry name" value="ABC TRANSPORTER G FAMILY MEMBER 22"/>
    <property type="match status" value="1"/>
</dbReference>
<evidence type="ECO:0000256" key="3">
    <source>
        <dbReference type="ARBA" id="ARBA00022692"/>
    </source>
</evidence>
<dbReference type="GO" id="GO:0042626">
    <property type="term" value="F:ATPase-coupled transmembrane transporter activity"/>
    <property type="evidence" value="ECO:0007669"/>
    <property type="project" value="TreeGrafter"/>
</dbReference>
<dbReference type="Pfam" id="PF00005">
    <property type="entry name" value="ABC_tran"/>
    <property type="match status" value="1"/>
</dbReference>
<evidence type="ECO:0000256" key="5">
    <source>
        <dbReference type="ARBA" id="ARBA00023136"/>
    </source>
</evidence>
<evidence type="ECO:0000259" key="6">
    <source>
        <dbReference type="Pfam" id="PF00005"/>
    </source>
</evidence>
<keyword evidence="2" id="KW-0813">Transport</keyword>
<gene>
    <name evidence="7" type="ORF">Sradi_3391500</name>
</gene>
<comment type="subcellular location">
    <subcellularLocation>
        <location evidence="1">Membrane</location>
        <topology evidence="1">Multi-pass membrane protein</topology>
    </subcellularLocation>
</comment>
<dbReference type="SUPFAM" id="SSF52540">
    <property type="entry name" value="P-loop containing nucleoside triphosphate hydrolases"/>
    <property type="match status" value="1"/>
</dbReference>
<reference evidence="7" key="2">
    <citation type="journal article" date="2024" name="Plant">
        <title>Genomic evolution and insights into agronomic trait innovations of Sesamum species.</title>
        <authorList>
            <person name="Miao H."/>
            <person name="Wang L."/>
            <person name="Qu L."/>
            <person name="Liu H."/>
            <person name="Sun Y."/>
            <person name="Le M."/>
            <person name="Wang Q."/>
            <person name="Wei S."/>
            <person name="Zheng Y."/>
            <person name="Lin W."/>
            <person name="Duan Y."/>
            <person name="Cao H."/>
            <person name="Xiong S."/>
            <person name="Wang X."/>
            <person name="Wei L."/>
            <person name="Li C."/>
            <person name="Ma Q."/>
            <person name="Ju M."/>
            <person name="Zhao R."/>
            <person name="Li G."/>
            <person name="Mu C."/>
            <person name="Tian Q."/>
            <person name="Mei H."/>
            <person name="Zhang T."/>
            <person name="Gao T."/>
            <person name="Zhang H."/>
        </authorList>
    </citation>
    <scope>NUCLEOTIDE SEQUENCE</scope>
    <source>
        <strain evidence="7">G02</strain>
    </source>
</reference>
<evidence type="ECO:0000313" key="7">
    <source>
        <dbReference type="EMBL" id="KAL0374758.1"/>
    </source>
</evidence>
<dbReference type="InterPro" id="IPR050352">
    <property type="entry name" value="ABCG_transporters"/>
</dbReference>
<dbReference type="GO" id="GO:0005524">
    <property type="term" value="F:ATP binding"/>
    <property type="evidence" value="ECO:0007669"/>
    <property type="project" value="InterPro"/>
</dbReference>
<reference evidence="7" key="1">
    <citation type="submission" date="2020-06" db="EMBL/GenBank/DDBJ databases">
        <authorList>
            <person name="Li T."/>
            <person name="Hu X."/>
            <person name="Zhang T."/>
            <person name="Song X."/>
            <person name="Zhang H."/>
            <person name="Dai N."/>
            <person name="Sheng W."/>
            <person name="Hou X."/>
            <person name="Wei L."/>
        </authorList>
    </citation>
    <scope>NUCLEOTIDE SEQUENCE</scope>
    <source>
        <strain evidence="7">G02</strain>
        <tissue evidence="7">Leaf</tissue>
    </source>
</reference>
<feature type="domain" description="ABC transporter" evidence="6">
    <location>
        <begin position="48"/>
        <end position="100"/>
    </location>
</feature>
<proteinExistence type="predicted"/>
<comment type="caution">
    <text evidence="7">The sequence shown here is derived from an EMBL/GenBank/DDBJ whole genome shotgun (WGS) entry which is preliminary data.</text>
</comment>
<sequence>MHAEDLEAGISKKKLQTEPTLPIYLKFTDVTYKVVLKGMTSTVEKDILNGITGSVSPGEVLALMGPSGSGKTTLLSLLGGRVRESTYGGSITYNDQSYSKSLKSR</sequence>
<dbReference type="GO" id="GO:0016020">
    <property type="term" value="C:membrane"/>
    <property type="evidence" value="ECO:0007669"/>
    <property type="project" value="UniProtKB-SubCell"/>
</dbReference>